<dbReference type="Proteomes" id="UP001354989">
    <property type="component" value="Chromosome"/>
</dbReference>
<sequence length="172" mass="19950">MEIRRNRDWKNKVWQIEGKGETALILSMKEQQLLKSLMQAGNLNPGHCFLLVNEVGLLNIYFENIPETAYDIVEFTEKPVALIMPEARNVPEDLLAKKKTLQAMFMKKNHFNELAMVQQPLIAIVLPEQAKDLKWLQQQDNVLILQDQNIRFPFRMRTVAHDASGDIKITDH</sequence>
<reference evidence="1 2" key="1">
    <citation type="submission" date="2021-12" db="EMBL/GenBank/DDBJ databases">
        <title>Genome sequencing of bacteria with rrn-lacking chromosome and rrn-plasmid.</title>
        <authorList>
            <person name="Anda M."/>
            <person name="Iwasaki W."/>
        </authorList>
    </citation>
    <scope>NUCLEOTIDE SEQUENCE [LARGE SCALE GENOMIC DNA]</scope>
    <source>
        <strain evidence="1 2">NBRC 101262</strain>
    </source>
</reference>
<dbReference type="EMBL" id="AP025292">
    <property type="protein sequence ID" value="BDC98947.1"/>
    <property type="molecule type" value="Genomic_DNA"/>
</dbReference>
<proteinExistence type="predicted"/>
<evidence type="ECO:0000313" key="1">
    <source>
        <dbReference type="EMBL" id="BDC98947.1"/>
    </source>
</evidence>
<dbReference type="RefSeq" id="WP_338397972.1">
    <property type="nucleotide sequence ID" value="NZ_AP025292.1"/>
</dbReference>
<protein>
    <recommendedName>
        <fullName evidence="3">DUF1854 domain-containing protein</fullName>
    </recommendedName>
</protein>
<keyword evidence="2" id="KW-1185">Reference proteome</keyword>
<gene>
    <name evidence="1" type="ORF">PEPS_12280</name>
</gene>
<evidence type="ECO:0008006" key="3">
    <source>
        <dbReference type="Google" id="ProtNLM"/>
    </source>
</evidence>
<accession>A0ABM7VDC0</accession>
<evidence type="ECO:0000313" key="2">
    <source>
        <dbReference type="Proteomes" id="UP001354989"/>
    </source>
</evidence>
<organism evidence="1 2">
    <name type="scientific">Persicobacter psychrovividus</name>
    <dbReference type="NCBI Taxonomy" id="387638"/>
    <lineage>
        <taxon>Bacteria</taxon>
        <taxon>Pseudomonadati</taxon>
        <taxon>Bacteroidota</taxon>
        <taxon>Cytophagia</taxon>
        <taxon>Cytophagales</taxon>
        <taxon>Persicobacteraceae</taxon>
        <taxon>Persicobacter</taxon>
    </lineage>
</organism>
<name>A0ABM7VDC0_9BACT</name>